<sequence length="767" mass="88120">MSRQPSEDVPQYLRYKPGFERSKDEGNRPDSRTNAPHMRILASLHDANTSLHRQIFRSRANNLCANCSKMVPFDHTAQLDTDAMMGRYGFELLPRYVDEAGPFMRNTTYPWYLSTKNANSCKLCHILQRYASELGRGEHHVQGHDTQKTSSPVKIRGYFHPTQNVLRIELQRDVQKIRLFMYAATRWPSPEDYRDDRLVRDIPTRSIDFGKISRWVHDCDEAHNHPPMKSRWSFKWFGLPESFRLIDVAAQKVTRAVRAPRYAALSYVWGSCEQYVLSRNDLQALEQDGALEKLTLARVVRDAMVVCRRLSIPYLWVDSICICQDDPQSKHNQLAMMDVIYSAAHVTLVDGRGIDANDVGLARVSTPALRTNDDIIIDHVKYVILEDPISAVERSQWRSRGWTLQETMLSKRLLVFLETDCLLICSSGVQADSFHDQNHFPISLQFYKMDIADLGGSIAKWYDETRKDTKDFRSAQKAYHEGVLTALNDYLPRNLSFEQDIENAFLGIECTFEQSLGVFHHGLPTKLFARALMWTSRDYLHLTNSERDHFRLERRPGFPSWSWSGWSFGKFWGRATIGNDVGLVLHWCPLIYIWGFNDSMDMIQLSNDYNEAEGAEGYTELLDGFASLVYRIRPVPDDRYPPTLPTLDHGAALSQHDIIFWASCAVFEISHEPKYPLNRQGFGTYVIRFSTNKAGHENLIVLKGDFRLGMHGGLEFVAVATCLNGDLDCIAIQWLRGKAYRIGVPYSRIPVRQWIDAKPTRKLVVMG</sequence>
<dbReference type="Pfam" id="PF06985">
    <property type="entry name" value="HET"/>
    <property type="match status" value="1"/>
</dbReference>
<name>A0A7U2FIE3_PHANO</name>
<evidence type="ECO:0000313" key="3">
    <source>
        <dbReference type="EMBL" id="QRD03431.1"/>
    </source>
</evidence>
<gene>
    <name evidence="3" type="ORF">JI435_306960</name>
</gene>
<evidence type="ECO:0000256" key="1">
    <source>
        <dbReference type="SAM" id="MobiDB-lite"/>
    </source>
</evidence>
<dbReference type="VEuPathDB" id="FungiDB:JI435_306960"/>
<dbReference type="EMBL" id="CP069037">
    <property type="protein sequence ID" value="QRD03431.1"/>
    <property type="molecule type" value="Genomic_DNA"/>
</dbReference>
<accession>A0A7U2FIE3</accession>
<dbReference type="Proteomes" id="UP000663193">
    <property type="component" value="Chromosome 15"/>
</dbReference>
<reference evidence="4" key="1">
    <citation type="journal article" date="2021" name="BMC Genomics">
        <title>Chromosome-level genome assembly and manually-curated proteome of model necrotroph Parastagonospora nodorum Sn15 reveals a genome-wide trove of candidate effector homologs, and redundancy of virulence-related functions within an accessory chromosome.</title>
        <authorList>
            <person name="Bertazzoni S."/>
            <person name="Jones D.A.B."/>
            <person name="Phan H.T."/>
            <person name="Tan K.-C."/>
            <person name="Hane J.K."/>
        </authorList>
    </citation>
    <scope>NUCLEOTIDE SEQUENCE [LARGE SCALE GENOMIC DNA]</scope>
    <source>
        <strain evidence="4">SN15 / ATCC MYA-4574 / FGSC 10173)</strain>
    </source>
</reference>
<protein>
    <recommendedName>
        <fullName evidence="2">Heterokaryon incompatibility domain-containing protein</fullName>
    </recommendedName>
</protein>
<dbReference type="OrthoDB" id="5135333at2759"/>
<feature type="region of interest" description="Disordered" evidence="1">
    <location>
        <begin position="1"/>
        <end position="35"/>
    </location>
</feature>
<evidence type="ECO:0000313" key="4">
    <source>
        <dbReference type="Proteomes" id="UP000663193"/>
    </source>
</evidence>
<organism evidence="3 4">
    <name type="scientific">Phaeosphaeria nodorum (strain SN15 / ATCC MYA-4574 / FGSC 10173)</name>
    <name type="common">Glume blotch fungus</name>
    <name type="synonym">Parastagonospora nodorum</name>
    <dbReference type="NCBI Taxonomy" id="321614"/>
    <lineage>
        <taxon>Eukaryota</taxon>
        <taxon>Fungi</taxon>
        <taxon>Dikarya</taxon>
        <taxon>Ascomycota</taxon>
        <taxon>Pezizomycotina</taxon>
        <taxon>Dothideomycetes</taxon>
        <taxon>Pleosporomycetidae</taxon>
        <taxon>Pleosporales</taxon>
        <taxon>Pleosporineae</taxon>
        <taxon>Phaeosphaeriaceae</taxon>
        <taxon>Parastagonospora</taxon>
    </lineage>
</organism>
<keyword evidence="4" id="KW-1185">Reference proteome</keyword>
<dbReference type="PANTHER" id="PTHR33112:SF14">
    <property type="entry name" value="HETEROKARYON INCOMPATIBILITY DOMAIN-CONTAINING PROTEIN"/>
    <property type="match status" value="1"/>
</dbReference>
<feature type="domain" description="Heterokaryon incompatibility" evidence="2">
    <location>
        <begin position="262"/>
        <end position="406"/>
    </location>
</feature>
<dbReference type="AlphaFoldDB" id="A0A7U2FIE3"/>
<dbReference type="InterPro" id="IPR010730">
    <property type="entry name" value="HET"/>
</dbReference>
<proteinExistence type="predicted"/>
<evidence type="ECO:0000259" key="2">
    <source>
        <dbReference type="Pfam" id="PF06985"/>
    </source>
</evidence>
<feature type="compositionally biased region" description="Basic and acidic residues" evidence="1">
    <location>
        <begin position="17"/>
        <end position="31"/>
    </location>
</feature>
<dbReference type="PANTHER" id="PTHR33112">
    <property type="entry name" value="DOMAIN PROTEIN, PUTATIVE-RELATED"/>
    <property type="match status" value="1"/>
</dbReference>